<evidence type="ECO:0000313" key="6">
    <source>
        <dbReference type="EMBL" id="KAH8038439.1"/>
    </source>
</evidence>
<evidence type="ECO:0000313" key="7">
    <source>
        <dbReference type="Proteomes" id="UP000821866"/>
    </source>
</evidence>
<proteinExistence type="inferred from homology"/>
<evidence type="ECO:0000256" key="4">
    <source>
        <dbReference type="ARBA" id="ARBA00022827"/>
    </source>
</evidence>
<dbReference type="Pfam" id="PF00732">
    <property type="entry name" value="GMC_oxred_N"/>
    <property type="match status" value="1"/>
</dbReference>
<comment type="similarity">
    <text evidence="2">Belongs to the GMC oxidoreductase family.</text>
</comment>
<dbReference type="Gene3D" id="3.30.410.10">
    <property type="entry name" value="Cholesterol Oxidase, domain 2"/>
    <property type="match status" value="1"/>
</dbReference>
<dbReference type="VEuPathDB" id="VectorBase:LOC119181019"/>
<reference evidence="6" key="2">
    <citation type="submission" date="2021-09" db="EMBL/GenBank/DDBJ databases">
        <authorList>
            <person name="Jia N."/>
            <person name="Wang J."/>
            <person name="Shi W."/>
            <person name="Du L."/>
            <person name="Sun Y."/>
            <person name="Zhan W."/>
            <person name="Jiang J."/>
            <person name="Wang Q."/>
            <person name="Zhang B."/>
            <person name="Ji P."/>
            <person name="Sakyi L.B."/>
            <person name="Cui X."/>
            <person name="Yuan T."/>
            <person name="Jiang B."/>
            <person name="Yang W."/>
            <person name="Lam T.T.-Y."/>
            <person name="Chang Q."/>
            <person name="Ding S."/>
            <person name="Wang X."/>
            <person name="Zhu J."/>
            <person name="Ruan X."/>
            <person name="Zhao L."/>
            <person name="Wei J."/>
            <person name="Que T."/>
            <person name="Du C."/>
            <person name="Cheng J."/>
            <person name="Dai P."/>
            <person name="Han X."/>
            <person name="Huang E."/>
            <person name="Gao Y."/>
            <person name="Liu J."/>
            <person name="Shao H."/>
            <person name="Ye R."/>
            <person name="Li L."/>
            <person name="Wei W."/>
            <person name="Wang X."/>
            <person name="Wang C."/>
            <person name="Huo Q."/>
            <person name="Li W."/>
            <person name="Guo W."/>
            <person name="Chen H."/>
            <person name="Chen S."/>
            <person name="Zhou L."/>
            <person name="Zhou L."/>
            <person name="Ni X."/>
            <person name="Tian J."/>
            <person name="Zhou Y."/>
            <person name="Sheng Y."/>
            <person name="Liu T."/>
            <person name="Pan Y."/>
            <person name="Xia L."/>
            <person name="Li J."/>
            <person name="Zhao F."/>
            <person name="Cao W."/>
        </authorList>
    </citation>
    <scope>NUCLEOTIDE SEQUENCE</scope>
    <source>
        <strain evidence="6">Rmic-2018</strain>
        <tissue evidence="6">Larvae</tissue>
    </source>
</reference>
<dbReference type="PANTHER" id="PTHR11552">
    <property type="entry name" value="GLUCOSE-METHANOL-CHOLINE GMC OXIDOREDUCTASE"/>
    <property type="match status" value="1"/>
</dbReference>
<gene>
    <name evidence="6" type="ORF">HPB51_001554</name>
</gene>
<comment type="caution">
    <text evidence="6">The sequence shown here is derived from an EMBL/GenBank/DDBJ whole genome shotgun (WGS) entry which is preliminary data.</text>
</comment>
<keyword evidence="3" id="KW-0285">Flavoprotein</keyword>
<evidence type="ECO:0000259" key="5">
    <source>
        <dbReference type="Pfam" id="PF00732"/>
    </source>
</evidence>
<sequence length="285" mass="31642">MFTKAQALAVTQMLAVMFSKLPAQEDYYDFRELSETYDFIIVGGGSAGALLANRLSAKPSLRVLLLEAGGVEDTLSAVPLMATLQLQGPKDWAYWTVPQRNACLALSDQCSPWPRGKVLGGCSSVNFMLYVRGHPEDYDRWSRVHGATGWDWESVLPFFKRFEDQTDIRLAASGTVYELEHLLCERLTERTYGVGGEMTLSMAASNTPLARTFLDAGRELGYDIIDYNVGSRKMIGFSAFQTTMRNGSRWSTASAFLRPVSGPAGRQNLHISLHSTANRVRSMLF</sequence>
<reference evidence="6" key="1">
    <citation type="journal article" date="2020" name="Cell">
        <title>Large-Scale Comparative Analyses of Tick Genomes Elucidate Their Genetic Diversity and Vector Capacities.</title>
        <authorList>
            <consortium name="Tick Genome and Microbiome Consortium (TIGMIC)"/>
            <person name="Jia N."/>
            <person name="Wang J."/>
            <person name="Shi W."/>
            <person name="Du L."/>
            <person name="Sun Y."/>
            <person name="Zhan W."/>
            <person name="Jiang J.F."/>
            <person name="Wang Q."/>
            <person name="Zhang B."/>
            <person name="Ji P."/>
            <person name="Bell-Sakyi L."/>
            <person name="Cui X.M."/>
            <person name="Yuan T.T."/>
            <person name="Jiang B.G."/>
            <person name="Yang W.F."/>
            <person name="Lam T.T."/>
            <person name="Chang Q.C."/>
            <person name="Ding S.J."/>
            <person name="Wang X.J."/>
            <person name="Zhu J.G."/>
            <person name="Ruan X.D."/>
            <person name="Zhao L."/>
            <person name="Wei J.T."/>
            <person name="Ye R.Z."/>
            <person name="Que T.C."/>
            <person name="Du C.H."/>
            <person name="Zhou Y.H."/>
            <person name="Cheng J.X."/>
            <person name="Dai P.F."/>
            <person name="Guo W.B."/>
            <person name="Han X.H."/>
            <person name="Huang E.J."/>
            <person name="Li L.F."/>
            <person name="Wei W."/>
            <person name="Gao Y.C."/>
            <person name="Liu J.Z."/>
            <person name="Shao H.Z."/>
            <person name="Wang X."/>
            <person name="Wang C.C."/>
            <person name="Yang T.C."/>
            <person name="Huo Q.B."/>
            <person name="Li W."/>
            <person name="Chen H.Y."/>
            <person name="Chen S.E."/>
            <person name="Zhou L.G."/>
            <person name="Ni X.B."/>
            <person name="Tian J.H."/>
            <person name="Sheng Y."/>
            <person name="Liu T."/>
            <person name="Pan Y.S."/>
            <person name="Xia L.Y."/>
            <person name="Li J."/>
            <person name="Zhao F."/>
            <person name="Cao W.C."/>
        </authorList>
    </citation>
    <scope>NUCLEOTIDE SEQUENCE</scope>
    <source>
        <strain evidence="6">Rmic-2018</strain>
    </source>
</reference>
<dbReference type="GO" id="GO:0050660">
    <property type="term" value="F:flavin adenine dinucleotide binding"/>
    <property type="evidence" value="ECO:0007669"/>
    <property type="project" value="InterPro"/>
</dbReference>
<dbReference type="PANTHER" id="PTHR11552:SF147">
    <property type="entry name" value="CHOLINE DEHYDROGENASE, MITOCHONDRIAL"/>
    <property type="match status" value="1"/>
</dbReference>
<protein>
    <recommendedName>
        <fullName evidence="5">Glucose-methanol-choline oxidoreductase N-terminal domain-containing protein</fullName>
    </recommendedName>
</protein>
<dbReference type="InterPro" id="IPR036188">
    <property type="entry name" value="FAD/NAD-bd_sf"/>
</dbReference>
<dbReference type="SUPFAM" id="SSF51905">
    <property type="entry name" value="FAD/NAD(P)-binding domain"/>
    <property type="match status" value="1"/>
</dbReference>
<evidence type="ECO:0000256" key="1">
    <source>
        <dbReference type="ARBA" id="ARBA00001974"/>
    </source>
</evidence>
<organism evidence="6 7">
    <name type="scientific">Rhipicephalus microplus</name>
    <name type="common">Cattle tick</name>
    <name type="synonym">Boophilus microplus</name>
    <dbReference type="NCBI Taxonomy" id="6941"/>
    <lineage>
        <taxon>Eukaryota</taxon>
        <taxon>Metazoa</taxon>
        <taxon>Ecdysozoa</taxon>
        <taxon>Arthropoda</taxon>
        <taxon>Chelicerata</taxon>
        <taxon>Arachnida</taxon>
        <taxon>Acari</taxon>
        <taxon>Parasitiformes</taxon>
        <taxon>Ixodida</taxon>
        <taxon>Ixodoidea</taxon>
        <taxon>Ixodidae</taxon>
        <taxon>Rhipicephalinae</taxon>
        <taxon>Rhipicephalus</taxon>
        <taxon>Boophilus</taxon>
    </lineage>
</organism>
<evidence type="ECO:0000256" key="2">
    <source>
        <dbReference type="ARBA" id="ARBA00010790"/>
    </source>
</evidence>
<feature type="domain" description="Glucose-methanol-choline oxidoreductase N-terminal" evidence="5">
    <location>
        <begin position="37"/>
        <end position="280"/>
    </location>
</feature>
<keyword evidence="4" id="KW-0274">FAD</keyword>
<dbReference type="EMBL" id="JABSTU010000001">
    <property type="protein sequence ID" value="KAH8038439.1"/>
    <property type="molecule type" value="Genomic_DNA"/>
</dbReference>
<dbReference type="AlphaFoldDB" id="A0A9J6EW65"/>
<evidence type="ECO:0000256" key="3">
    <source>
        <dbReference type="ARBA" id="ARBA00022630"/>
    </source>
</evidence>
<dbReference type="InterPro" id="IPR000172">
    <property type="entry name" value="GMC_OxRdtase_N"/>
</dbReference>
<comment type="cofactor">
    <cofactor evidence="1">
        <name>FAD</name>
        <dbReference type="ChEBI" id="CHEBI:57692"/>
    </cofactor>
</comment>
<name>A0A9J6EW65_RHIMP</name>
<accession>A0A9J6EW65</accession>
<dbReference type="Gene3D" id="3.50.50.60">
    <property type="entry name" value="FAD/NAD(P)-binding domain"/>
    <property type="match status" value="1"/>
</dbReference>
<dbReference type="GO" id="GO:0016614">
    <property type="term" value="F:oxidoreductase activity, acting on CH-OH group of donors"/>
    <property type="evidence" value="ECO:0007669"/>
    <property type="project" value="InterPro"/>
</dbReference>
<dbReference type="Proteomes" id="UP000821866">
    <property type="component" value="Chromosome 1"/>
</dbReference>
<keyword evidence="7" id="KW-1185">Reference proteome</keyword>
<dbReference type="InterPro" id="IPR012132">
    <property type="entry name" value="GMC_OxRdtase"/>
</dbReference>